<dbReference type="AlphaFoldDB" id="A0A9P7GJH6"/>
<feature type="compositionally biased region" description="Polar residues" evidence="1">
    <location>
        <begin position="1"/>
        <end position="14"/>
    </location>
</feature>
<dbReference type="EMBL" id="JABCKI010000348">
    <property type="protein sequence ID" value="KAG5650854.1"/>
    <property type="molecule type" value="Genomic_DNA"/>
</dbReference>
<feature type="compositionally biased region" description="Polar residues" evidence="1">
    <location>
        <begin position="265"/>
        <end position="274"/>
    </location>
</feature>
<proteinExistence type="predicted"/>
<feature type="compositionally biased region" description="Low complexity" evidence="1">
    <location>
        <begin position="29"/>
        <end position="62"/>
    </location>
</feature>
<feature type="compositionally biased region" description="Low complexity" evidence="1">
    <location>
        <begin position="150"/>
        <end position="164"/>
    </location>
</feature>
<evidence type="ECO:0000313" key="2">
    <source>
        <dbReference type="EMBL" id="KAG5650854.1"/>
    </source>
</evidence>
<accession>A0A9P7GJH6</accession>
<feature type="compositionally biased region" description="Polar residues" evidence="1">
    <location>
        <begin position="165"/>
        <end position="174"/>
    </location>
</feature>
<reference evidence="2" key="1">
    <citation type="submission" date="2021-02" db="EMBL/GenBank/DDBJ databases">
        <authorList>
            <person name="Nieuwenhuis M."/>
            <person name="Van De Peppel L.J.J."/>
        </authorList>
    </citation>
    <scope>NUCLEOTIDE SEQUENCE</scope>
    <source>
        <strain evidence="2">D49</strain>
    </source>
</reference>
<comment type="caution">
    <text evidence="2">The sequence shown here is derived from an EMBL/GenBank/DDBJ whole genome shotgun (WGS) entry which is preliminary data.</text>
</comment>
<dbReference type="OrthoDB" id="3226344at2759"/>
<sequence length="333" mass="36633">MMLVQKQPNFTLASPPSAYTHRRHPSAPPAVVVVQPTRTPGLLSLSKPQLQRQLPQQRSPRSTPAQRSPPKIHFSAGPTPASPTPAPRGRQPKDKSAPRSDSLSARRQPHRQPSPPSQTEGQQISDPFLVSPPPTLQTRPSGKLARRRQPQPQSQTPTQPLSIPVKQQQQSKPVSRSVPLPRHRPAKRTLLPAFDFPICDDMTDAGDLSDADHTPPSPATPTRRRNHGFARQQQRPPPPPSSANRPRNHRRAPSDSGMVFHMSSDESGPENSTSDSEDLRNLLKSLSVSRKGMHTPPPAVRENLFEQQAAGYFASSVFQNSPSPEELPDLVFV</sequence>
<dbReference type="Proteomes" id="UP000717328">
    <property type="component" value="Unassembled WGS sequence"/>
</dbReference>
<gene>
    <name evidence="2" type="ORF">H0H81_010752</name>
</gene>
<keyword evidence="3" id="KW-1185">Reference proteome</keyword>
<evidence type="ECO:0000256" key="1">
    <source>
        <dbReference type="SAM" id="MobiDB-lite"/>
    </source>
</evidence>
<protein>
    <submittedName>
        <fullName evidence="2">Uncharacterized protein</fullName>
    </submittedName>
</protein>
<evidence type="ECO:0000313" key="3">
    <source>
        <dbReference type="Proteomes" id="UP000717328"/>
    </source>
</evidence>
<name>A0A9P7GJH6_9AGAR</name>
<feature type="region of interest" description="Disordered" evidence="1">
    <location>
        <begin position="1"/>
        <end position="282"/>
    </location>
</feature>
<reference evidence="2" key="2">
    <citation type="submission" date="2021-10" db="EMBL/GenBank/DDBJ databases">
        <title>Phylogenomics reveals ancestral predisposition of the termite-cultivated fungus Termitomyces towards a domesticated lifestyle.</title>
        <authorList>
            <person name="Auxier B."/>
            <person name="Grum-Grzhimaylo A."/>
            <person name="Cardenas M.E."/>
            <person name="Lodge J.D."/>
            <person name="Laessoe T."/>
            <person name="Pedersen O."/>
            <person name="Smith M.E."/>
            <person name="Kuyper T.W."/>
            <person name="Franco-Molano E.A."/>
            <person name="Baroni T.J."/>
            <person name="Aanen D.K."/>
        </authorList>
    </citation>
    <scope>NUCLEOTIDE SEQUENCE</scope>
    <source>
        <strain evidence="2">D49</strain>
    </source>
</reference>
<organism evidence="2 3">
    <name type="scientific">Sphagnurus paluster</name>
    <dbReference type="NCBI Taxonomy" id="117069"/>
    <lineage>
        <taxon>Eukaryota</taxon>
        <taxon>Fungi</taxon>
        <taxon>Dikarya</taxon>
        <taxon>Basidiomycota</taxon>
        <taxon>Agaricomycotina</taxon>
        <taxon>Agaricomycetes</taxon>
        <taxon>Agaricomycetidae</taxon>
        <taxon>Agaricales</taxon>
        <taxon>Tricholomatineae</taxon>
        <taxon>Lyophyllaceae</taxon>
        <taxon>Sphagnurus</taxon>
    </lineage>
</organism>